<dbReference type="SUPFAM" id="SSF51735">
    <property type="entry name" value="NAD(P)-binding Rossmann-fold domains"/>
    <property type="match status" value="1"/>
</dbReference>
<dbReference type="Gene3D" id="3.40.50.720">
    <property type="entry name" value="NAD(P)-binding Rossmann-like Domain"/>
    <property type="match status" value="1"/>
</dbReference>
<reference evidence="3 4" key="1">
    <citation type="submission" date="2013-05" db="EMBL/GenBank/DDBJ databases">
        <authorList>
            <person name="Richards V.P."/>
            <person name="Durkin S.A.S."/>
            <person name="Kim M."/>
            <person name="Pavinski Bitar P.D."/>
            <person name="Stanhope M.J."/>
            <person name="Town C.D."/>
            <person name="Venter J.C."/>
        </authorList>
    </citation>
    <scope>NUCLEOTIDE SEQUENCE [LARGE SCALE GENOMIC DNA]</scope>
    <source>
        <strain evidence="3 4">LMG 14747</strain>
    </source>
</reference>
<evidence type="ECO:0000256" key="1">
    <source>
        <dbReference type="ARBA" id="ARBA00006484"/>
    </source>
</evidence>
<dbReference type="PANTHER" id="PTHR24321">
    <property type="entry name" value="DEHYDROGENASES, SHORT CHAIN"/>
    <property type="match status" value="1"/>
</dbReference>
<dbReference type="GO" id="GO:0016491">
    <property type="term" value="F:oxidoreductase activity"/>
    <property type="evidence" value="ECO:0007669"/>
    <property type="project" value="UniProtKB-KW"/>
</dbReference>
<evidence type="ECO:0000313" key="3">
    <source>
        <dbReference type="EMBL" id="ESV55456.1"/>
    </source>
</evidence>
<organism evidence="3 4">
    <name type="scientific">Streptococcus agalactiae LMG 14747</name>
    <dbReference type="NCBI Taxonomy" id="1154860"/>
    <lineage>
        <taxon>Bacteria</taxon>
        <taxon>Bacillati</taxon>
        <taxon>Bacillota</taxon>
        <taxon>Bacilli</taxon>
        <taxon>Lactobacillales</taxon>
        <taxon>Streptococcaceae</taxon>
        <taxon>Streptococcus</taxon>
    </lineage>
</organism>
<accession>V6Z5A6</accession>
<dbReference type="InterPro" id="IPR036291">
    <property type="entry name" value="NAD(P)-bd_dom_sf"/>
</dbReference>
<proteinExistence type="inferred from homology"/>
<dbReference type="PRINTS" id="PR00080">
    <property type="entry name" value="SDRFAMILY"/>
</dbReference>
<sequence length="239" mass="25511">MTVTFKDKVVIITGGAKGIGKATAQAFETDGAHVEIIDIAPGDHFVGDIGQKETLEAFVADVLTKHKHVDVLVNNAIPPMLGLQEASFERFQEALTIGVTAPFYLTKLLVPYLAEGASIINLSSTRYAQSQAQTESYSAAKGGITALTHALAMSLSGKVRVNAVAPGWIETSEINHVGPDASQHPLGRVGLPEDIANMILYLASDKASFITGQTFTIDGGMSKQMIYHDDAGWLFKDSH</sequence>
<keyword evidence="2" id="KW-0560">Oxidoreductase</keyword>
<name>V6Z5A6_STRAG</name>
<evidence type="ECO:0000256" key="2">
    <source>
        <dbReference type="ARBA" id="ARBA00023002"/>
    </source>
</evidence>
<evidence type="ECO:0000313" key="4">
    <source>
        <dbReference type="Proteomes" id="UP000018482"/>
    </source>
</evidence>
<dbReference type="PROSITE" id="PS00061">
    <property type="entry name" value="ADH_SHORT"/>
    <property type="match status" value="1"/>
</dbReference>
<dbReference type="PANTHER" id="PTHR24321:SF8">
    <property type="entry name" value="ESTRADIOL 17-BETA-DEHYDROGENASE 8-RELATED"/>
    <property type="match status" value="1"/>
</dbReference>
<protein>
    <submittedName>
        <fullName evidence="3">Short-chain dehydrogenase</fullName>
    </submittedName>
</protein>
<dbReference type="EMBL" id="ANQC01000130">
    <property type="protein sequence ID" value="ESV55456.1"/>
    <property type="molecule type" value="Genomic_DNA"/>
</dbReference>
<dbReference type="InterPro" id="IPR002347">
    <property type="entry name" value="SDR_fam"/>
</dbReference>
<dbReference type="Proteomes" id="UP000018482">
    <property type="component" value="Unassembled WGS sequence"/>
</dbReference>
<dbReference type="InterPro" id="IPR020904">
    <property type="entry name" value="Sc_DH/Rdtase_CS"/>
</dbReference>
<dbReference type="PRINTS" id="PR00081">
    <property type="entry name" value="GDHRDH"/>
</dbReference>
<dbReference type="AlphaFoldDB" id="V6Z5A6"/>
<comment type="caution">
    <text evidence="3">The sequence shown here is derived from an EMBL/GenBank/DDBJ whole genome shotgun (WGS) entry which is preliminary data.</text>
</comment>
<dbReference type="Pfam" id="PF13561">
    <property type="entry name" value="adh_short_C2"/>
    <property type="match status" value="1"/>
</dbReference>
<dbReference type="GO" id="GO:0008206">
    <property type="term" value="P:bile acid metabolic process"/>
    <property type="evidence" value="ECO:0007669"/>
    <property type="project" value="UniProtKB-ARBA"/>
</dbReference>
<dbReference type="eggNOG" id="COG1028">
    <property type="taxonomic scope" value="Bacteria"/>
</dbReference>
<gene>
    <name evidence="3" type="ORF">SAG0136_09690</name>
</gene>
<comment type="similarity">
    <text evidence="1">Belongs to the short-chain dehydrogenases/reductases (SDR) family.</text>
</comment>
<dbReference type="FunFam" id="3.40.50.720:FF:000084">
    <property type="entry name" value="Short-chain dehydrogenase reductase"/>
    <property type="match status" value="1"/>
</dbReference>